<comment type="caution">
    <text evidence="1">The sequence shown here is derived from an EMBL/GenBank/DDBJ whole genome shotgun (WGS) entry which is preliminary data.</text>
</comment>
<reference evidence="1" key="1">
    <citation type="submission" date="2021-06" db="EMBL/GenBank/DDBJ databases">
        <title>Comparative genomics, transcriptomics and evolutionary studies reveal genomic signatures of adaptation to plant cell wall in hemibiotrophic fungi.</title>
        <authorList>
            <consortium name="DOE Joint Genome Institute"/>
            <person name="Baroncelli R."/>
            <person name="Diaz J.F."/>
            <person name="Benocci T."/>
            <person name="Peng M."/>
            <person name="Battaglia E."/>
            <person name="Haridas S."/>
            <person name="Andreopoulos W."/>
            <person name="Labutti K."/>
            <person name="Pangilinan J."/>
            <person name="Floch G.L."/>
            <person name="Makela M.R."/>
            <person name="Henrissat B."/>
            <person name="Grigoriev I.V."/>
            <person name="Crouch J.A."/>
            <person name="De Vries R.P."/>
            <person name="Sukno S.A."/>
            <person name="Thon M.R."/>
        </authorList>
    </citation>
    <scope>NUCLEOTIDE SEQUENCE</scope>
    <source>
        <strain evidence="1">CBS 125086</strain>
    </source>
</reference>
<dbReference type="EMBL" id="JAHLJV010000010">
    <property type="protein sequence ID" value="KAK1596946.1"/>
    <property type="molecule type" value="Genomic_DNA"/>
</dbReference>
<keyword evidence="2" id="KW-1185">Reference proteome</keyword>
<sequence length="151" mass="17523">MQTASLTEKSFSMLFLAATCRGTKARRRRVERGRTGDITTGEGVHWQEGGWVWHGMAWHGGMDEGKEGEERKGRNCPSVCLSVRVEEVKMGQEGRRGWRVRWRGETSEPYLRKAPSLSLQRTLRLHEEKVKEWMVWEAVREGRVYIMSRMG</sequence>
<dbReference type="GeneID" id="85437010"/>
<proteinExistence type="predicted"/>
<accession>A0AAD8V9M2</accession>
<evidence type="ECO:0000313" key="1">
    <source>
        <dbReference type="EMBL" id="KAK1596946.1"/>
    </source>
</evidence>
<name>A0AAD8V9M2_9PEZI</name>
<dbReference type="RefSeq" id="XP_060417783.1">
    <property type="nucleotide sequence ID" value="XM_060552770.1"/>
</dbReference>
<dbReference type="Proteomes" id="UP001230504">
    <property type="component" value="Unassembled WGS sequence"/>
</dbReference>
<evidence type="ECO:0000313" key="2">
    <source>
        <dbReference type="Proteomes" id="UP001230504"/>
    </source>
</evidence>
<organism evidence="1 2">
    <name type="scientific">Colletotrichum navitas</name>
    <dbReference type="NCBI Taxonomy" id="681940"/>
    <lineage>
        <taxon>Eukaryota</taxon>
        <taxon>Fungi</taxon>
        <taxon>Dikarya</taxon>
        <taxon>Ascomycota</taxon>
        <taxon>Pezizomycotina</taxon>
        <taxon>Sordariomycetes</taxon>
        <taxon>Hypocreomycetidae</taxon>
        <taxon>Glomerellales</taxon>
        <taxon>Glomerellaceae</taxon>
        <taxon>Colletotrichum</taxon>
        <taxon>Colletotrichum graminicola species complex</taxon>
    </lineage>
</organism>
<gene>
    <name evidence="1" type="ORF">LY79DRAFT_36388</name>
</gene>
<dbReference type="AlphaFoldDB" id="A0AAD8V9M2"/>
<protein>
    <submittedName>
        <fullName evidence="1">Uncharacterized protein</fullName>
    </submittedName>
</protein>